<dbReference type="Pfam" id="PF08487">
    <property type="entry name" value="VIT"/>
    <property type="match status" value="1"/>
</dbReference>
<feature type="domain" description="VIT" evidence="3">
    <location>
        <begin position="7"/>
        <end position="132"/>
    </location>
</feature>
<evidence type="ECO:0000256" key="1">
    <source>
        <dbReference type="SAM" id="MobiDB-lite"/>
    </source>
</evidence>
<accession>A0A4Y7Q9Q1</accession>
<evidence type="ECO:0000259" key="3">
    <source>
        <dbReference type="PROSITE" id="PS51468"/>
    </source>
</evidence>
<evidence type="ECO:0000313" key="4">
    <source>
        <dbReference type="EMBL" id="TDL24314.1"/>
    </source>
</evidence>
<feature type="domain" description="VWFA" evidence="2">
    <location>
        <begin position="273"/>
        <end position="449"/>
    </location>
</feature>
<dbReference type="Proteomes" id="UP000294933">
    <property type="component" value="Unassembled WGS sequence"/>
</dbReference>
<dbReference type="VEuPathDB" id="FungiDB:BD410DRAFT_786426"/>
<dbReference type="InterPro" id="IPR013694">
    <property type="entry name" value="VIT"/>
</dbReference>
<protein>
    <recommendedName>
        <fullName evidence="6">VWFA domain-containing protein</fullName>
    </recommendedName>
</protein>
<dbReference type="OrthoDB" id="1729737at2759"/>
<dbReference type="STRING" id="50990.A0A4Y7Q9Q1"/>
<feature type="region of interest" description="Disordered" evidence="1">
    <location>
        <begin position="632"/>
        <end position="651"/>
    </location>
</feature>
<dbReference type="PANTHER" id="PTHR45737">
    <property type="entry name" value="VON WILLEBRAND FACTOR A DOMAIN-CONTAINING PROTEIN 5A"/>
    <property type="match status" value="1"/>
</dbReference>
<dbReference type="PANTHER" id="PTHR45737:SF6">
    <property type="entry name" value="VON WILLEBRAND FACTOR A DOMAIN-CONTAINING PROTEIN 5A"/>
    <property type="match status" value="1"/>
</dbReference>
<reference evidence="4 5" key="1">
    <citation type="submission" date="2018-06" db="EMBL/GenBank/DDBJ databases">
        <title>A transcriptomic atlas of mushroom development highlights an independent origin of complex multicellularity.</title>
        <authorList>
            <consortium name="DOE Joint Genome Institute"/>
            <person name="Krizsan K."/>
            <person name="Almasi E."/>
            <person name="Merenyi Z."/>
            <person name="Sahu N."/>
            <person name="Viragh M."/>
            <person name="Koszo T."/>
            <person name="Mondo S."/>
            <person name="Kiss B."/>
            <person name="Balint B."/>
            <person name="Kues U."/>
            <person name="Barry K."/>
            <person name="Hegedus J.C."/>
            <person name="Henrissat B."/>
            <person name="Johnson J."/>
            <person name="Lipzen A."/>
            <person name="Ohm R."/>
            <person name="Nagy I."/>
            <person name="Pangilinan J."/>
            <person name="Yan J."/>
            <person name="Xiong Y."/>
            <person name="Grigoriev I.V."/>
            <person name="Hibbett D.S."/>
            <person name="Nagy L.G."/>
        </authorList>
    </citation>
    <scope>NUCLEOTIDE SEQUENCE [LARGE SCALE GENOMIC DNA]</scope>
    <source>
        <strain evidence="4 5">SZMC22713</strain>
    </source>
</reference>
<dbReference type="AlphaFoldDB" id="A0A4Y7Q9Q1"/>
<dbReference type="PROSITE" id="PS50234">
    <property type="entry name" value="VWFA"/>
    <property type="match status" value="1"/>
</dbReference>
<evidence type="ECO:0008006" key="6">
    <source>
        <dbReference type="Google" id="ProtNLM"/>
    </source>
</evidence>
<dbReference type="Gene3D" id="3.40.50.410">
    <property type="entry name" value="von Willebrand factor, type A domain"/>
    <property type="match status" value="1"/>
</dbReference>
<dbReference type="EMBL" id="ML170167">
    <property type="protein sequence ID" value="TDL24314.1"/>
    <property type="molecule type" value="Genomic_DNA"/>
</dbReference>
<proteinExistence type="predicted"/>
<evidence type="ECO:0000259" key="2">
    <source>
        <dbReference type="PROSITE" id="PS50234"/>
    </source>
</evidence>
<dbReference type="SUPFAM" id="SSF53300">
    <property type="entry name" value="vWA-like"/>
    <property type="match status" value="1"/>
</dbReference>
<feature type="compositionally biased region" description="Basic and acidic residues" evidence="1">
    <location>
        <begin position="632"/>
        <end position="650"/>
    </location>
</feature>
<dbReference type="InterPro" id="IPR002035">
    <property type="entry name" value="VWF_A"/>
</dbReference>
<sequence>MAIPAAAGIVHVSVDCEIVHLPLQNVSAEVVLVDGMARVILTQTFRNDCTEPIADGKYLFPIPRNSSVCLFEMLVDRGPVLSSISITKDRTSGLQNVSLKGRVALVSENAFIIPLAPIPAKESVTTTIVYVTDAKDGDTGNDMLFRLPLSVISPNGLTNTKPSSSQHTGIHVTADIQCSGRINAVTSPSHEDGLSVLPYLTHFGRPSSCRRTIKFHSCAPLTRDFVLVVETEGRSASRCFSELMRSSGAGPPHSLAMHLSIVPTYIPRVPEQEYLFLIDRSSNMHGANGETMSTIRRSLAVVLRMLPSCDTHFNILSFGNTCTSFWGQSVAYTQFSLAEATRHVDAIRPDYGASNIHQALKFSFASLKGSMPAALFLMTGGQAIKQEIEGFVHAVATTVAKHPSLRVYTLGIGEMLSTRMCERVACVGNGECLIAPTPEQIVGELSRLVRAAKSWGVEDPSVDWGVPMEFLPDGGDVVLRSPSDVFAGDSSKITSTAYFTPTIQQSPLDLRKISASVRFNVFAIVSLSTPFVPKHLTIRGRLSIDGKEFKMTVPVCSVELASAKIGVPLIHTLSARRIIEELQERQQRTPPLLKSVASREKADITRLGEMYGLATMFTEFVLVDRDDARRIQEERGSVSRRTSEESRTERVSAGGTAFKFLSNTLSFIRRTTSGSMGGETHSIGGDHVYGLPSHVGSVAPSSNVSPLDGPPFDWSNLLSPTSPHVLARHLQTPCHCSAAGGAIDREPEAMLQSITEEPHAPNPMTNEIFDLIRLQMFDGSFHLDEDLAKILGSFGLLRMAEKHQAEKRLWATPLAVAYLEVHLVGNADFLESVVDKAVLFLREVEDFRHLVDLAKPVIMK</sequence>
<dbReference type="Pfam" id="PF13768">
    <property type="entry name" value="VWA_3"/>
    <property type="match status" value="1"/>
</dbReference>
<name>A0A4Y7Q9Q1_9AGAM</name>
<organism evidence="4 5">
    <name type="scientific">Rickenella mellea</name>
    <dbReference type="NCBI Taxonomy" id="50990"/>
    <lineage>
        <taxon>Eukaryota</taxon>
        <taxon>Fungi</taxon>
        <taxon>Dikarya</taxon>
        <taxon>Basidiomycota</taxon>
        <taxon>Agaricomycotina</taxon>
        <taxon>Agaricomycetes</taxon>
        <taxon>Hymenochaetales</taxon>
        <taxon>Rickenellaceae</taxon>
        <taxon>Rickenella</taxon>
    </lineage>
</organism>
<dbReference type="SMART" id="SM00327">
    <property type="entry name" value="VWA"/>
    <property type="match status" value="1"/>
</dbReference>
<dbReference type="InterPro" id="IPR036465">
    <property type="entry name" value="vWFA_dom_sf"/>
</dbReference>
<keyword evidence="5" id="KW-1185">Reference proteome</keyword>
<dbReference type="PROSITE" id="PS51468">
    <property type="entry name" value="VIT"/>
    <property type="match status" value="1"/>
</dbReference>
<gene>
    <name evidence="4" type="ORF">BD410DRAFT_786426</name>
</gene>
<evidence type="ECO:0000313" key="5">
    <source>
        <dbReference type="Proteomes" id="UP000294933"/>
    </source>
</evidence>